<accession>G9AI14</accession>
<dbReference type="AlphaFoldDB" id="G9AI14"/>
<dbReference type="RefSeq" id="WP_014332342.1">
    <property type="nucleotide sequence ID" value="NC_016815.1"/>
</dbReference>
<reference evidence="1 2" key="1">
    <citation type="journal article" date="2012" name="J. Bacteriol.">
        <title>Genome sequence of the soybean symbiont Sinorhizobium fredii HH103.</title>
        <authorList>
            <person name="Weidner S."/>
            <person name="Becker A."/>
            <person name="Bonilla I."/>
            <person name="Jaenicke S."/>
            <person name="Lloret J."/>
            <person name="Margaret I."/>
            <person name="Puhler A."/>
            <person name="Ruiz-Sainz J.E."/>
            <person name="Schneiker-Bekel S."/>
            <person name="Szczepanowski R."/>
            <person name="Vinardell J.M."/>
            <person name="Zehner S."/>
            <person name="Gottfert M."/>
        </authorList>
    </citation>
    <scope>NUCLEOTIDE SEQUENCE [LARGE SCALE GENOMIC DNA]</scope>
    <source>
        <strain evidence="1 2">HH103</strain>
        <plasmid evidence="2">pSfHH103e</plasmid>
    </source>
</reference>
<dbReference type="KEGG" id="sfh:SFHH103_06236"/>
<evidence type="ECO:0000313" key="1">
    <source>
        <dbReference type="EMBL" id="CCF00696.1"/>
    </source>
</evidence>
<protein>
    <submittedName>
        <fullName evidence="1">Uncharacterized protein</fullName>
    </submittedName>
</protein>
<sequence>MEALHEKFEDAPVDVIAFLSDVDEKFAMSQRRVSSRRPRAVKIIGVDNRKLTVCLLA</sequence>
<evidence type="ECO:0000313" key="2">
    <source>
        <dbReference type="Proteomes" id="UP000007735"/>
    </source>
</evidence>
<name>G9AI14_SINF1</name>
<organism evidence="1 2">
    <name type="scientific">Sinorhizobium fredii (strain HH103)</name>
    <dbReference type="NCBI Taxonomy" id="1117943"/>
    <lineage>
        <taxon>Bacteria</taxon>
        <taxon>Pseudomonadati</taxon>
        <taxon>Pseudomonadota</taxon>
        <taxon>Alphaproteobacteria</taxon>
        <taxon>Hyphomicrobiales</taxon>
        <taxon>Rhizobiaceae</taxon>
        <taxon>Sinorhizobium/Ensifer group</taxon>
        <taxon>Sinorhizobium</taxon>
    </lineage>
</organism>
<gene>
    <name evidence="1" type="ordered locus">SFHH103_06236</name>
</gene>
<dbReference type="HOGENOM" id="CLU_2993559_0_0_5"/>
<geneLocation type="plasmid" evidence="1 2">
    <name>pSfHH103e</name>
</geneLocation>
<dbReference type="Proteomes" id="UP000007735">
    <property type="component" value="Plasmid pSfHH103e"/>
</dbReference>
<proteinExistence type="predicted"/>
<keyword evidence="1" id="KW-0614">Plasmid</keyword>
<dbReference type="EMBL" id="HE616899">
    <property type="protein sequence ID" value="CCF00696.1"/>
    <property type="molecule type" value="Genomic_DNA"/>
</dbReference>
<dbReference type="PATRIC" id="fig|380.5.peg.5791"/>